<keyword evidence="2" id="KW-1185">Reference proteome</keyword>
<evidence type="ECO:0000313" key="1">
    <source>
        <dbReference type="EMBL" id="GCE30122.1"/>
    </source>
</evidence>
<protein>
    <submittedName>
        <fullName evidence="1">Uncharacterized protein</fullName>
    </submittedName>
</protein>
<dbReference type="EMBL" id="BIFT01000002">
    <property type="protein sequence ID" value="GCE30122.1"/>
    <property type="molecule type" value="Genomic_DNA"/>
</dbReference>
<proteinExistence type="predicted"/>
<dbReference type="AlphaFoldDB" id="A0A402BFT0"/>
<organism evidence="1 2">
    <name type="scientific">Dictyobacter alpinus</name>
    <dbReference type="NCBI Taxonomy" id="2014873"/>
    <lineage>
        <taxon>Bacteria</taxon>
        <taxon>Bacillati</taxon>
        <taxon>Chloroflexota</taxon>
        <taxon>Ktedonobacteria</taxon>
        <taxon>Ktedonobacterales</taxon>
        <taxon>Dictyobacteraceae</taxon>
        <taxon>Dictyobacter</taxon>
    </lineage>
</organism>
<dbReference type="Proteomes" id="UP000287171">
    <property type="component" value="Unassembled WGS sequence"/>
</dbReference>
<reference evidence="2" key="1">
    <citation type="submission" date="2018-12" db="EMBL/GenBank/DDBJ databases">
        <title>Tengunoibacter tsumagoiensis gen. nov., sp. nov., Dictyobacter kobayashii sp. nov., D. alpinus sp. nov., and D. joshuensis sp. nov. and description of Dictyobacteraceae fam. nov. within the order Ktedonobacterales isolated from Tengu-no-mugimeshi.</title>
        <authorList>
            <person name="Wang C.M."/>
            <person name="Zheng Y."/>
            <person name="Sakai Y."/>
            <person name="Toyoda A."/>
            <person name="Minakuchi Y."/>
            <person name="Abe K."/>
            <person name="Yokota A."/>
            <person name="Yabe S."/>
        </authorList>
    </citation>
    <scope>NUCLEOTIDE SEQUENCE [LARGE SCALE GENOMIC DNA]</scope>
    <source>
        <strain evidence="2">Uno16</strain>
    </source>
</reference>
<sequence length="464" mass="50234">MDTLNKLLDWMAPIIHPLDALRGHINTLADIHSNSVSQFNTLSRSLTAAEAGSDEAFIGEAAETMITQIEAYLKASALVGANTGAGGAGSIGLLEEAAVASETCVTELTAAAEVAVAEAGGESGLAEVAAGLDVGAAAQGGLDVPWDIVAAIVTAIEVGLIIGTLVKLGWDIYHAIKRWEKAMHNTANQPMPTLPPNPTPATVPVTPLPPIKLNEEQQKRFEQLAKDFPDIDPDFIKMLIKKGLSDAQIREILVGFTGKKLPDVPLTPDQKTMVETLKTTFPDADPAFLAALIGSGLSLEQASNLLANHRQEVPYLTQLYAQLANIPGIEKVLRDMGVQDSKYAGSTYQMLWVLAHLAAHKDNILRVEDHDAGGKSAADVVLKNGDVIDLKNYGWYKGYYKKTSNIKRTIKEFEEQVLRYKKLYPDKKITYVFNTAGMDKNDMSGFEQVKKALEDMGVEVETWP</sequence>
<evidence type="ECO:0000313" key="2">
    <source>
        <dbReference type="Proteomes" id="UP000287171"/>
    </source>
</evidence>
<accession>A0A402BFT0</accession>
<name>A0A402BFT0_9CHLR</name>
<dbReference type="RefSeq" id="WP_126630278.1">
    <property type="nucleotide sequence ID" value="NZ_BIFT01000002.1"/>
</dbReference>
<comment type="caution">
    <text evidence="1">The sequence shown here is derived from an EMBL/GenBank/DDBJ whole genome shotgun (WGS) entry which is preliminary data.</text>
</comment>
<gene>
    <name evidence="1" type="ORF">KDA_56060</name>
</gene>